<evidence type="ECO:0000313" key="9">
    <source>
        <dbReference type="EMBL" id="BBX17609.1"/>
    </source>
</evidence>
<keyword evidence="7 8" id="KW-0472">Membrane</keyword>
<evidence type="ECO:0000313" key="10">
    <source>
        <dbReference type="Proteomes" id="UP000467006"/>
    </source>
</evidence>
<protein>
    <recommendedName>
        <fullName evidence="8">Probable membrane transporter protein</fullName>
    </recommendedName>
</protein>
<dbReference type="Pfam" id="PF01925">
    <property type="entry name" value="TauE"/>
    <property type="match status" value="1"/>
</dbReference>
<name>A0A7I7K290_9MYCO</name>
<reference evidence="9 10" key="1">
    <citation type="journal article" date="2019" name="Emerg. Microbes Infect.">
        <title>Comprehensive subspecies identification of 175 nontuberculous mycobacteria species based on 7547 genomic profiles.</title>
        <authorList>
            <person name="Matsumoto Y."/>
            <person name="Kinjo T."/>
            <person name="Motooka D."/>
            <person name="Nabeya D."/>
            <person name="Jung N."/>
            <person name="Uechi K."/>
            <person name="Horii T."/>
            <person name="Iida T."/>
            <person name="Fujita J."/>
            <person name="Nakamura S."/>
        </authorList>
    </citation>
    <scope>NUCLEOTIDE SEQUENCE [LARGE SCALE GENOMIC DNA]</scope>
    <source>
        <strain evidence="9 10">JCM 6396</strain>
    </source>
</reference>
<evidence type="ECO:0000256" key="4">
    <source>
        <dbReference type="ARBA" id="ARBA00022475"/>
    </source>
</evidence>
<dbReference type="AlphaFoldDB" id="A0A7I7K290"/>
<evidence type="ECO:0000256" key="6">
    <source>
        <dbReference type="ARBA" id="ARBA00022989"/>
    </source>
</evidence>
<feature type="transmembrane region" description="Helical" evidence="8">
    <location>
        <begin position="181"/>
        <end position="202"/>
    </location>
</feature>
<keyword evidence="4 8" id="KW-1003">Cell membrane</keyword>
<dbReference type="GO" id="GO:0005886">
    <property type="term" value="C:plasma membrane"/>
    <property type="evidence" value="ECO:0007669"/>
    <property type="project" value="UniProtKB-SubCell"/>
</dbReference>
<dbReference type="KEGG" id="mdu:MDUV_24690"/>
<sequence length="256" mass="26026">MAQMSWSQALLLVGAGILGGLTGSIAGLASVATYPALLLFGLPPVTANVTNTTALVFNAVGSIAGSRPELARQTADVKRLIPAALAGGAVGAILLLSTPAEGFERIVPVLLGFASAAILVPVRVHPARVTSPRRRRVTTLLQGAAIMAICIYGGYFGAAAGVLLLALLLRAGRTHLADANATKNVVLGIANTVAAGIFAVAAPVRWDAAIVLGLGCLVGSRLGPVVVRHAPQRSLRIAIGLAGLALTLQLGWDAYR</sequence>
<evidence type="ECO:0000256" key="7">
    <source>
        <dbReference type="ARBA" id="ARBA00023136"/>
    </source>
</evidence>
<evidence type="ECO:0000256" key="3">
    <source>
        <dbReference type="ARBA" id="ARBA00022448"/>
    </source>
</evidence>
<keyword evidence="3" id="KW-0813">Transport</keyword>
<accession>A0A7I7K290</accession>
<comment type="similarity">
    <text evidence="2 8">Belongs to the 4-toluene sulfonate uptake permease (TSUP) (TC 2.A.102) family.</text>
</comment>
<gene>
    <name evidence="9" type="ORF">MDUV_24690</name>
</gene>
<keyword evidence="6 8" id="KW-1133">Transmembrane helix</keyword>
<evidence type="ECO:0000256" key="8">
    <source>
        <dbReference type="RuleBase" id="RU363041"/>
    </source>
</evidence>
<evidence type="ECO:0000256" key="5">
    <source>
        <dbReference type="ARBA" id="ARBA00022692"/>
    </source>
</evidence>
<evidence type="ECO:0000256" key="2">
    <source>
        <dbReference type="ARBA" id="ARBA00009142"/>
    </source>
</evidence>
<dbReference type="PANTHER" id="PTHR30269:SF0">
    <property type="entry name" value="MEMBRANE TRANSPORTER PROTEIN YFCA-RELATED"/>
    <property type="match status" value="1"/>
</dbReference>
<dbReference type="Proteomes" id="UP000467006">
    <property type="component" value="Chromosome"/>
</dbReference>
<feature type="transmembrane region" description="Helical" evidence="8">
    <location>
        <begin position="106"/>
        <end position="124"/>
    </location>
</feature>
<keyword evidence="5 8" id="KW-0812">Transmembrane</keyword>
<proteinExistence type="inferred from homology"/>
<keyword evidence="10" id="KW-1185">Reference proteome</keyword>
<evidence type="ECO:0000256" key="1">
    <source>
        <dbReference type="ARBA" id="ARBA00004651"/>
    </source>
</evidence>
<dbReference type="InterPro" id="IPR002781">
    <property type="entry name" value="TM_pro_TauE-like"/>
</dbReference>
<feature type="transmembrane region" description="Helical" evidence="8">
    <location>
        <begin position="80"/>
        <end position="99"/>
    </location>
</feature>
<dbReference type="InterPro" id="IPR052017">
    <property type="entry name" value="TSUP"/>
</dbReference>
<comment type="subcellular location">
    <subcellularLocation>
        <location evidence="1 8">Cell membrane</location>
        <topology evidence="1 8">Multi-pass membrane protein</topology>
    </subcellularLocation>
</comment>
<dbReference type="EMBL" id="AP022563">
    <property type="protein sequence ID" value="BBX17609.1"/>
    <property type="molecule type" value="Genomic_DNA"/>
</dbReference>
<organism evidence="9 10">
    <name type="scientific">Mycolicibacterium duvalii</name>
    <dbReference type="NCBI Taxonomy" id="39688"/>
    <lineage>
        <taxon>Bacteria</taxon>
        <taxon>Bacillati</taxon>
        <taxon>Actinomycetota</taxon>
        <taxon>Actinomycetes</taxon>
        <taxon>Mycobacteriales</taxon>
        <taxon>Mycobacteriaceae</taxon>
        <taxon>Mycolicibacterium</taxon>
    </lineage>
</organism>
<dbReference type="PANTHER" id="PTHR30269">
    <property type="entry name" value="TRANSMEMBRANE PROTEIN YFCA"/>
    <property type="match status" value="1"/>
</dbReference>
<feature type="transmembrane region" description="Helical" evidence="8">
    <location>
        <begin position="144"/>
        <end position="169"/>
    </location>
</feature>